<evidence type="ECO:0000313" key="3">
    <source>
        <dbReference type="Proteomes" id="UP000279236"/>
    </source>
</evidence>
<name>A0A427XIB1_9TREE</name>
<feature type="region of interest" description="Disordered" evidence="1">
    <location>
        <begin position="51"/>
        <end position="79"/>
    </location>
</feature>
<dbReference type="EMBL" id="RSCE01000012">
    <property type="protein sequence ID" value="RSH78639.1"/>
    <property type="molecule type" value="Genomic_DNA"/>
</dbReference>
<dbReference type="AlphaFoldDB" id="A0A427XIB1"/>
<reference evidence="2 3" key="1">
    <citation type="submission" date="2018-11" db="EMBL/GenBank/DDBJ databases">
        <title>Genome sequence of Apiotrichum porosum DSM 27194.</title>
        <authorList>
            <person name="Aliyu H."/>
            <person name="Gorte O."/>
            <person name="Ochsenreither K."/>
        </authorList>
    </citation>
    <scope>NUCLEOTIDE SEQUENCE [LARGE SCALE GENOMIC DNA]</scope>
    <source>
        <strain evidence="2 3">DSM 27194</strain>
    </source>
</reference>
<accession>A0A427XIB1</accession>
<protein>
    <submittedName>
        <fullName evidence="2">Uncharacterized protein</fullName>
    </submittedName>
</protein>
<organism evidence="2 3">
    <name type="scientific">Apiotrichum porosum</name>
    <dbReference type="NCBI Taxonomy" id="105984"/>
    <lineage>
        <taxon>Eukaryota</taxon>
        <taxon>Fungi</taxon>
        <taxon>Dikarya</taxon>
        <taxon>Basidiomycota</taxon>
        <taxon>Agaricomycotina</taxon>
        <taxon>Tremellomycetes</taxon>
        <taxon>Trichosporonales</taxon>
        <taxon>Trichosporonaceae</taxon>
        <taxon>Apiotrichum</taxon>
    </lineage>
</organism>
<dbReference type="GeneID" id="39586911"/>
<feature type="region of interest" description="Disordered" evidence="1">
    <location>
        <begin position="1"/>
        <end position="25"/>
    </location>
</feature>
<dbReference type="RefSeq" id="XP_028473786.1">
    <property type="nucleotide sequence ID" value="XM_028618108.1"/>
</dbReference>
<evidence type="ECO:0000313" key="2">
    <source>
        <dbReference type="EMBL" id="RSH78639.1"/>
    </source>
</evidence>
<keyword evidence="3" id="KW-1185">Reference proteome</keyword>
<comment type="caution">
    <text evidence="2">The sequence shown here is derived from an EMBL/GenBank/DDBJ whole genome shotgun (WGS) entry which is preliminary data.</text>
</comment>
<sequence length="283" mass="30757">MSASQQDSEPNKDRINVSVPLRPSHAPDIGGVLFLDSVDLAVQPSVDSSAATTTISQAAGQSATRPAEKTPPPNPEPTFATTYETIVNVAEEDRAGRAGPSAQEREIAALYESARPILAAFGALLPPITPQEAAIREEQKAERDKKEAAILQQFTGADSVGIQVKLPLRENGLAVLPDDSYDGDFLESLKYAWLPLPVWCIQDMMRFSDATHTLKLVPGDSGSFDDTSTLAIVRDGTIKWRLQTSNFADTEDLDGDTPRYYFLSLLERVEKWRVSKLGPAASD</sequence>
<gene>
    <name evidence="2" type="ORF">EHS24_002368</name>
</gene>
<feature type="compositionally biased region" description="Low complexity" evidence="1">
    <location>
        <begin position="51"/>
        <end position="65"/>
    </location>
</feature>
<proteinExistence type="predicted"/>
<dbReference type="Proteomes" id="UP000279236">
    <property type="component" value="Unassembled WGS sequence"/>
</dbReference>
<evidence type="ECO:0000256" key="1">
    <source>
        <dbReference type="SAM" id="MobiDB-lite"/>
    </source>
</evidence>